<keyword evidence="3 5" id="KW-0378">Hydrolase</keyword>
<comment type="similarity">
    <text evidence="1 5 6">Belongs to the peptidase S8 family.</text>
</comment>
<evidence type="ECO:0000256" key="6">
    <source>
        <dbReference type="RuleBase" id="RU003355"/>
    </source>
</evidence>
<organism evidence="9 10">
    <name type="scientific">Streptomyces ureilyticus</name>
    <dbReference type="NCBI Taxonomy" id="1775131"/>
    <lineage>
        <taxon>Bacteria</taxon>
        <taxon>Bacillati</taxon>
        <taxon>Actinomycetota</taxon>
        <taxon>Actinomycetes</taxon>
        <taxon>Kitasatosporales</taxon>
        <taxon>Streptomycetaceae</taxon>
        <taxon>Streptomyces</taxon>
    </lineage>
</organism>
<feature type="active site" description="Charge relay system" evidence="5">
    <location>
        <position position="393"/>
    </location>
</feature>
<accession>A0ABX0DSQ9</accession>
<evidence type="ECO:0000256" key="4">
    <source>
        <dbReference type="ARBA" id="ARBA00022825"/>
    </source>
</evidence>
<feature type="active site" description="Charge relay system" evidence="5">
    <location>
        <position position="191"/>
    </location>
</feature>
<gene>
    <name evidence="9" type="ORF">G6048_14555</name>
</gene>
<keyword evidence="2 5" id="KW-0645">Protease</keyword>
<evidence type="ECO:0000259" key="8">
    <source>
        <dbReference type="Pfam" id="PF00082"/>
    </source>
</evidence>
<sequence>MANGPMDRRAFGEQPNRQGAPGMGQGTEYTGRYVILLDPSNQESGLNALRSSADIASVERVRGSEAGNVAELLERPDVSVHFEELGAAVVEVRPEQRHALVTTAEAESAIIAAEPERMVYASPVITPQQAPTEFYPAFRSDEDVVARHTRAEMAAAQGPAWDEQRWTWGIQAIHAHLSSLTGRDVKVAVLDTGVDTDHPDFAGRIEATASFVPGETVEDGNGHGTHCIGTACGPASPQKGPRYGVACDARILAAKVLSNGGSGTDGQILAGMAWAVARGARVISMSLGAPVRPGELFPQTYEKLAKRALERGVVIVAAAGNESNRPPDIMPVGRPANCPSILAVGALTKGMMSAFFSNGGINGQGGEVNIAAPGWQVHSAAPGGGYQPMSGTSMATPHVAGVIALLAQANPNATAHDLVAALKSGAFPLMLPIRDVGAGLLQAP</sequence>
<dbReference type="InterPro" id="IPR023827">
    <property type="entry name" value="Peptidase_S8_Asp-AS"/>
</dbReference>
<evidence type="ECO:0000256" key="7">
    <source>
        <dbReference type="SAM" id="MobiDB-lite"/>
    </source>
</evidence>
<keyword evidence="10" id="KW-1185">Reference proteome</keyword>
<dbReference type="InterPro" id="IPR050131">
    <property type="entry name" value="Peptidase_S8_subtilisin-like"/>
</dbReference>
<dbReference type="InterPro" id="IPR036852">
    <property type="entry name" value="Peptidase_S8/S53_dom_sf"/>
</dbReference>
<dbReference type="Pfam" id="PF00082">
    <property type="entry name" value="Peptidase_S8"/>
    <property type="match status" value="1"/>
</dbReference>
<dbReference type="PRINTS" id="PR00723">
    <property type="entry name" value="SUBTILISIN"/>
</dbReference>
<feature type="region of interest" description="Disordered" evidence="7">
    <location>
        <begin position="1"/>
        <end position="25"/>
    </location>
</feature>
<evidence type="ECO:0000256" key="3">
    <source>
        <dbReference type="ARBA" id="ARBA00022801"/>
    </source>
</evidence>
<dbReference type="PROSITE" id="PS00138">
    <property type="entry name" value="SUBTILASE_SER"/>
    <property type="match status" value="1"/>
</dbReference>
<keyword evidence="4 5" id="KW-0720">Serine protease</keyword>
<evidence type="ECO:0000313" key="10">
    <source>
        <dbReference type="Proteomes" id="UP001518140"/>
    </source>
</evidence>
<feature type="active site" description="Charge relay system" evidence="5">
    <location>
        <position position="223"/>
    </location>
</feature>
<dbReference type="InterPro" id="IPR023828">
    <property type="entry name" value="Peptidase_S8_Ser-AS"/>
</dbReference>
<dbReference type="EMBL" id="JAAKZX010000037">
    <property type="protein sequence ID" value="NGO43328.1"/>
    <property type="molecule type" value="Genomic_DNA"/>
</dbReference>
<dbReference type="SUPFAM" id="SSF52743">
    <property type="entry name" value="Subtilisin-like"/>
    <property type="match status" value="1"/>
</dbReference>
<dbReference type="CDD" id="cd07480">
    <property type="entry name" value="Peptidases_S8_12"/>
    <property type="match status" value="1"/>
</dbReference>
<proteinExistence type="inferred from homology"/>
<dbReference type="PROSITE" id="PS00136">
    <property type="entry name" value="SUBTILASE_ASP"/>
    <property type="match status" value="1"/>
</dbReference>
<dbReference type="InterPro" id="IPR000209">
    <property type="entry name" value="Peptidase_S8/S53_dom"/>
</dbReference>
<evidence type="ECO:0000256" key="2">
    <source>
        <dbReference type="ARBA" id="ARBA00022670"/>
    </source>
</evidence>
<feature type="compositionally biased region" description="Basic and acidic residues" evidence="7">
    <location>
        <begin position="1"/>
        <end position="11"/>
    </location>
</feature>
<reference evidence="9 10" key="1">
    <citation type="submission" date="2020-02" db="EMBL/GenBank/DDBJ databases">
        <title>Whole-genome analyses of novel actinobacteria.</title>
        <authorList>
            <person name="Sahin N."/>
            <person name="Tokatli A."/>
        </authorList>
    </citation>
    <scope>NUCLEOTIDE SEQUENCE [LARGE SCALE GENOMIC DNA]</scope>
    <source>
        <strain evidence="9 10">YC419</strain>
    </source>
</reference>
<comment type="caution">
    <text evidence="9">The sequence shown here is derived from an EMBL/GenBank/DDBJ whole genome shotgun (WGS) entry which is preliminary data.</text>
</comment>
<dbReference type="PROSITE" id="PS51892">
    <property type="entry name" value="SUBTILASE"/>
    <property type="match status" value="1"/>
</dbReference>
<feature type="domain" description="Peptidase S8/S53" evidence="8">
    <location>
        <begin position="182"/>
        <end position="426"/>
    </location>
</feature>
<evidence type="ECO:0000256" key="1">
    <source>
        <dbReference type="ARBA" id="ARBA00011073"/>
    </source>
</evidence>
<evidence type="ECO:0000256" key="5">
    <source>
        <dbReference type="PROSITE-ProRule" id="PRU01240"/>
    </source>
</evidence>
<dbReference type="Proteomes" id="UP001518140">
    <property type="component" value="Unassembled WGS sequence"/>
</dbReference>
<dbReference type="RefSeq" id="WP_165339942.1">
    <property type="nucleotide sequence ID" value="NZ_JAAKZX010000037.1"/>
</dbReference>
<protein>
    <submittedName>
        <fullName evidence="9">S8 family serine peptidase</fullName>
    </submittedName>
</protein>
<dbReference type="PANTHER" id="PTHR43806">
    <property type="entry name" value="PEPTIDASE S8"/>
    <property type="match status" value="1"/>
</dbReference>
<dbReference type="PANTHER" id="PTHR43806:SF11">
    <property type="entry name" value="CEREVISIN-RELATED"/>
    <property type="match status" value="1"/>
</dbReference>
<name>A0ABX0DSQ9_9ACTN</name>
<evidence type="ECO:0000313" key="9">
    <source>
        <dbReference type="EMBL" id="NGO43328.1"/>
    </source>
</evidence>
<dbReference type="Gene3D" id="3.40.50.200">
    <property type="entry name" value="Peptidase S8/S53 domain"/>
    <property type="match status" value="1"/>
</dbReference>
<dbReference type="InterPro" id="IPR015500">
    <property type="entry name" value="Peptidase_S8_subtilisin-rel"/>
</dbReference>